<sequence length="987" mass="110540">MDTNQHLITLFTELSNPMSQNIAVVTQELEAFLNNPQSIFSFIAIAATDKSPQIRHTALIFCRRYFSIVSELADKSGCPDYSSLKIQLLEMITKEPIIQLKFAIIDVLELFGSIIIEFSTWPELAEFGMALLNDPGQLYVGLHFMNCAYDLIQIQNESGNDNGEDEIPPNPLLAPYATILVNSILSTSLEIRMEAINCLSDLIFELQEDDDILQIPNLMEALKIASERAVFQYQNPDECARLFGSLKGIFFDRFDQFLDFAPTFCEFALKVATNSQFPLNIRMHCQQILDDAPNQLSSYFQDHLLDYVQAVISLSVEICTLERDMTDYQFCEEFLSNLSSNSENPDELYELIMQCVGSLCQSNNPPSLQVAFFILSCIVPSCSDAILDSPDVIINLTLTGLQSNDGFVASASNELLMALSEDASSCLSNHLDTFVEILSNKLNDSQFLMTLEALLSFADRQTIHLQKLLALLLGMLGGPFEFKSGIIKCIGSALDHADLNESLYSVIAPPLIGLMQSDSSLIGDIFSCFGSVLNVAPISLANDLNTFMQFMFTAGTTQLSRTQALLDFVETLPVSMAPFTQQVVEFCHAIFSLPLETGSEEETELLDAREPAIQILAYLAPDAKFVELLSHMIHSIYCREQSSASIALVTAAPSLKLAKFDIAPVLMALFEELFRIEYPNIACEMINAITAIISAYPPNYVIENANSFAILIDKALKSEFEFFKIGDLKQSADVSFMPSIMSLFEHFIDIVGTNFSQLLPMFQEKLIKLANGKVRNFRGYAILMLSHIAITLQSSDIMQIALSAISGNIRLKHVYLRTNLFNAIRIILRGNPEIFAPHQQLIQEILMQILQNVASGSSENKELFESAVALWCRCILAFHWQTAPNDVVSILSKVDTLFQNDNGKCYEYAELLSMYAENSWTEIAETAIKIAIRIFAQKEWNFLKTPQNVLDFAKKVFMQHQNLVETIQVRVGFNQRIQKTIMDRLQG</sequence>
<keyword evidence="2" id="KW-1185">Reference proteome</keyword>
<dbReference type="Gene3D" id="1.25.10.10">
    <property type="entry name" value="Leucine-rich Repeat Variant"/>
    <property type="match status" value="1"/>
</dbReference>
<dbReference type="SUPFAM" id="SSF48371">
    <property type="entry name" value="ARM repeat"/>
    <property type="match status" value="2"/>
</dbReference>
<dbReference type="InterPro" id="IPR016024">
    <property type="entry name" value="ARM-type_fold"/>
</dbReference>
<reference evidence="1" key="1">
    <citation type="submission" date="2016-10" db="EMBL/GenBank/DDBJ databases">
        <authorList>
            <person name="Benchimol M."/>
            <person name="Almeida L.G."/>
            <person name="Vasconcelos A.T."/>
            <person name="Perreira-Neves A."/>
            <person name="Rosa I.A."/>
            <person name="Tasca T."/>
            <person name="Bogo M.R."/>
            <person name="de Souza W."/>
        </authorList>
    </citation>
    <scope>NUCLEOTIDE SEQUENCE [LARGE SCALE GENOMIC DNA]</scope>
    <source>
        <strain evidence="1">K</strain>
    </source>
</reference>
<dbReference type="InterPro" id="IPR011989">
    <property type="entry name" value="ARM-like"/>
</dbReference>
<gene>
    <name evidence="1" type="ORF">TRFO_32483</name>
</gene>
<dbReference type="RefSeq" id="XP_068353852.1">
    <property type="nucleotide sequence ID" value="XM_068508525.1"/>
</dbReference>
<proteinExistence type="predicted"/>
<dbReference type="GeneID" id="94843229"/>
<protein>
    <recommendedName>
        <fullName evidence="3">Importin N-terminal domain-containing protein</fullName>
    </recommendedName>
</protein>
<dbReference type="OrthoDB" id="10578030at2759"/>
<evidence type="ECO:0000313" key="2">
    <source>
        <dbReference type="Proteomes" id="UP000179807"/>
    </source>
</evidence>
<evidence type="ECO:0008006" key="3">
    <source>
        <dbReference type="Google" id="ProtNLM"/>
    </source>
</evidence>
<dbReference type="VEuPathDB" id="TrichDB:TRFO_32483"/>
<organism evidence="1 2">
    <name type="scientific">Tritrichomonas foetus</name>
    <dbReference type="NCBI Taxonomy" id="1144522"/>
    <lineage>
        <taxon>Eukaryota</taxon>
        <taxon>Metamonada</taxon>
        <taxon>Parabasalia</taxon>
        <taxon>Tritrichomonadida</taxon>
        <taxon>Tritrichomonadidae</taxon>
        <taxon>Tritrichomonas</taxon>
    </lineage>
</organism>
<evidence type="ECO:0000313" key="1">
    <source>
        <dbReference type="EMBL" id="OHT00716.1"/>
    </source>
</evidence>
<dbReference type="EMBL" id="MLAK01000941">
    <property type="protein sequence ID" value="OHT00716.1"/>
    <property type="molecule type" value="Genomic_DNA"/>
</dbReference>
<name>A0A1J4JT94_9EUKA</name>
<dbReference type="Proteomes" id="UP000179807">
    <property type="component" value="Unassembled WGS sequence"/>
</dbReference>
<dbReference type="AlphaFoldDB" id="A0A1J4JT94"/>
<comment type="caution">
    <text evidence="1">The sequence shown here is derived from an EMBL/GenBank/DDBJ whole genome shotgun (WGS) entry which is preliminary data.</text>
</comment>
<accession>A0A1J4JT94</accession>